<evidence type="ECO:0000313" key="2">
    <source>
        <dbReference type="EMBL" id="BCE48508.1"/>
    </source>
</evidence>
<dbReference type="AlphaFoldDB" id="A0A809ZDN4"/>
<reference evidence="3" key="2">
    <citation type="submission" date="2020-05" db="EMBL/GenBank/DDBJ databases">
        <title>Complete genome sequence of Bradyrhizobium diazoefficiens XF10 isolated from soybean nodule.</title>
        <authorList>
            <person name="Noda R."/>
            <person name="Kakizaki K."/>
            <person name="Minamisawa K."/>
        </authorList>
    </citation>
    <scope>NUCLEOTIDE SEQUENCE</scope>
    <source>
        <strain evidence="3">XF10</strain>
    </source>
</reference>
<sequence length="116" mass="12830">MQDESDLVGRIAGMAMTKLDSVGFASGVYFKATEVVGGEVKAVCTNPGLRMDRTFPVQNFRRQLQRETIEGQLQPLEGEQLDYAAKCYQTKREDGEDDERLKARLTAIGLGPNGMN</sequence>
<dbReference type="EMBL" id="AP023099">
    <property type="protein sequence ID" value="BCE92024.1"/>
    <property type="molecule type" value="Genomic_DNA"/>
</dbReference>
<dbReference type="EMBL" id="AP023094">
    <property type="protein sequence ID" value="BCE48508.1"/>
    <property type="molecule type" value="Genomic_DNA"/>
</dbReference>
<reference evidence="1" key="1">
    <citation type="submission" date="2020-05" db="EMBL/GenBank/DDBJ databases">
        <title>Complete genome sequence of Bradyrhizobium diazoefficiens XF1 isolated from soybean nodule.</title>
        <authorList>
            <person name="Noda R."/>
            <person name="Kakizaki K."/>
            <person name="Minamisawa K."/>
        </authorList>
    </citation>
    <scope>NUCLEOTIDE SEQUENCE</scope>
    <source>
        <strain evidence="1">XF1</strain>
    </source>
</reference>
<reference evidence="2" key="3">
    <citation type="submission" date="2020-05" db="EMBL/GenBank/DDBJ databases">
        <title>Complete genome sequence of Bradyrhizobium diazoefficiens XF4 isolated from soybean nodule.</title>
        <authorList>
            <person name="Noda R."/>
            <person name="Kakizaki K."/>
            <person name="Minamisawa K."/>
        </authorList>
    </citation>
    <scope>NUCLEOTIDE SEQUENCE</scope>
    <source>
        <strain evidence="2">XF4</strain>
    </source>
</reference>
<proteinExistence type="predicted"/>
<organism evidence="2">
    <name type="scientific">Bradyrhizobium diazoefficiens</name>
    <dbReference type="NCBI Taxonomy" id="1355477"/>
    <lineage>
        <taxon>Bacteria</taxon>
        <taxon>Pseudomonadati</taxon>
        <taxon>Pseudomonadota</taxon>
        <taxon>Alphaproteobacteria</taxon>
        <taxon>Hyphomicrobiales</taxon>
        <taxon>Nitrobacteraceae</taxon>
        <taxon>Bradyrhizobium</taxon>
    </lineage>
</organism>
<evidence type="ECO:0000313" key="1">
    <source>
        <dbReference type="EMBL" id="BCE22243.1"/>
    </source>
</evidence>
<protein>
    <submittedName>
        <fullName evidence="2">Uncharacterized protein</fullName>
    </submittedName>
</protein>
<name>A0A809ZDN4_9BRAD</name>
<gene>
    <name evidence="3" type="ORF">XF10B_48220</name>
    <name evidence="1" type="ORF">XF1B_49240</name>
    <name evidence="2" type="ORF">XF4B_48570</name>
</gene>
<evidence type="ECO:0000313" key="3">
    <source>
        <dbReference type="EMBL" id="BCE92024.1"/>
    </source>
</evidence>
<accession>A0A809ZDN4</accession>
<dbReference type="EMBL" id="AP023091">
    <property type="protein sequence ID" value="BCE22243.1"/>
    <property type="molecule type" value="Genomic_DNA"/>
</dbReference>